<evidence type="ECO:0000256" key="9">
    <source>
        <dbReference type="ARBA" id="ARBA00023180"/>
    </source>
</evidence>
<keyword evidence="3 11" id="KW-0812">Transmembrane</keyword>
<accession>A0A665SUJ8</accession>
<feature type="transmembrane region" description="Helical" evidence="11">
    <location>
        <begin position="246"/>
        <end position="269"/>
    </location>
</feature>
<evidence type="ECO:0000256" key="4">
    <source>
        <dbReference type="ARBA" id="ARBA00022729"/>
    </source>
</evidence>
<keyword evidence="8" id="KW-0675">Receptor</keyword>
<dbReference type="PANTHER" id="PTHR23037:SF22">
    <property type="entry name" value="CYTOKINE RECEPTOR COMMON SUBUNIT BETA"/>
    <property type="match status" value="1"/>
</dbReference>
<evidence type="ECO:0000259" key="13">
    <source>
        <dbReference type="PROSITE" id="PS50853"/>
    </source>
</evidence>
<reference evidence="14" key="3">
    <citation type="submission" date="2025-09" db="UniProtKB">
        <authorList>
            <consortium name="Ensembl"/>
        </authorList>
    </citation>
    <scope>IDENTIFICATION</scope>
</reference>
<dbReference type="InterPro" id="IPR003961">
    <property type="entry name" value="FN3_dom"/>
</dbReference>
<feature type="region of interest" description="Disordered" evidence="10">
    <location>
        <begin position="473"/>
        <end position="503"/>
    </location>
</feature>
<evidence type="ECO:0000256" key="12">
    <source>
        <dbReference type="SAM" id="SignalP"/>
    </source>
</evidence>
<organism evidence="14 15">
    <name type="scientific">Echeneis naucrates</name>
    <name type="common">Live sharksucker</name>
    <dbReference type="NCBI Taxonomy" id="173247"/>
    <lineage>
        <taxon>Eukaryota</taxon>
        <taxon>Metazoa</taxon>
        <taxon>Chordata</taxon>
        <taxon>Craniata</taxon>
        <taxon>Vertebrata</taxon>
        <taxon>Euteleostomi</taxon>
        <taxon>Actinopterygii</taxon>
        <taxon>Neopterygii</taxon>
        <taxon>Teleostei</taxon>
        <taxon>Neoteleostei</taxon>
        <taxon>Acanthomorphata</taxon>
        <taxon>Carangaria</taxon>
        <taxon>Carangiformes</taxon>
        <taxon>Echeneidae</taxon>
        <taxon>Echeneis</taxon>
    </lineage>
</organism>
<sequence length="546" mass="60367">MVMFKEMLWSLFILVVPTAHAAHSHKGSQGLSCVNDFVNNVSCSWSGTPAAPNEDCWIFGVLTSWQSVNSNRKPIEITRGCKLKLSGSSPPGCSFVFENEEFAYFAKISFNVKCNGTLVEKLTDYELHRHVKMNPPGVPNVNRTANETWISWNPGRPRSDYIDAFDFQVQLKQETQMWKDARNLSTQQQHLKIPDCQEKVHCQVRVRVKTSKTNYNSTWSNWSPTTTWVGAATSQDEGWPLQHISLLVQGVMLSIGLLVVLLILLGLSFQTKRHLKVKPVPNPSRYFPTLQSVHGGNLKKWLNPLSASELFFTAQTRDPISKVEVYESWDVPASAAPSSSSTRALLHGSSYSTADSDTSGVFDNSSSSSCFSNMGYFMSNASSSLARTGPIPAYFTYKDDCHNFQLSLCPSFTAALTYESLKREPQSPDSGFSIGQEDEEDSKDENNMALEEILNDHQSSPLLILPLHLPSRACPPSSASPPPHPPSPSFGNQELDDEPEAPACGSFAAWPVAGFMSRSSSLPVEPCKTGYLTLNELQTTFSNKSI</sequence>
<keyword evidence="4 12" id="KW-0732">Signal</keyword>
<keyword evidence="15" id="KW-1185">Reference proteome</keyword>
<keyword evidence="9" id="KW-0325">Glycoprotein</keyword>
<evidence type="ECO:0000256" key="11">
    <source>
        <dbReference type="SAM" id="Phobius"/>
    </source>
</evidence>
<dbReference type="AlphaFoldDB" id="A0A665SUJ8"/>
<comment type="similarity">
    <text evidence="2">Belongs to the type I cytokine receptor family. Type 4 subfamily.</text>
</comment>
<protein>
    <submittedName>
        <fullName evidence="14">Interleukin-2 receptor subunit beta-like</fullName>
    </submittedName>
</protein>
<feature type="domain" description="Fibronectin type-III" evidence="13">
    <location>
        <begin position="135"/>
        <end position="230"/>
    </location>
</feature>
<dbReference type="PROSITE" id="PS50853">
    <property type="entry name" value="FN3"/>
    <property type="match status" value="1"/>
</dbReference>
<keyword evidence="6 11" id="KW-0472">Membrane</keyword>
<reference evidence="14" key="1">
    <citation type="submission" date="2021-04" db="EMBL/GenBank/DDBJ databases">
        <authorList>
            <consortium name="Wellcome Sanger Institute Data Sharing"/>
        </authorList>
    </citation>
    <scope>NUCLEOTIDE SEQUENCE [LARGE SCALE GENOMIC DNA]</scope>
</reference>
<dbReference type="GO" id="GO:0016064">
    <property type="term" value="P:immunoglobulin mediated immune response"/>
    <property type="evidence" value="ECO:0007669"/>
    <property type="project" value="TreeGrafter"/>
</dbReference>
<dbReference type="Gene3D" id="2.60.40.10">
    <property type="entry name" value="Immunoglobulins"/>
    <property type="match status" value="2"/>
</dbReference>
<proteinExistence type="inferred from homology"/>
<comment type="subcellular location">
    <subcellularLocation>
        <location evidence="1">Membrane</location>
        <topology evidence="1">Single-pass type I membrane protein</topology>
    </subcellularLocation>
</comment>
<dbReference type="InterPro" id="IPR040951">
    <property type="entry name" value="IL2RB_N1"/>
</dbReference>
<dbReference type="GO" id="GO:0004896">
    <property type="term" value="F:cytokine receptor activity"/>
    <property type="evidence" value="ECO:0007669"/>
    <property type="project" value="TreeGrafter"/>
</dbReference>
<evidence type="ECO:0000256" key="10">
    <source>
        <dbReference type="SAM" id="MobiDB-lite"/>
    </source>
</evidence>
<dbReference type="Proteomes" id="UP000472264">
    <property type="component" value="Chromosome 8"/>
</dbReference>
<dbReference type="InterPro" id="IPR013783">
    <property type="entry name" value="Ig-like_fold"/>
</dbReference>
<evidence type="ECO:0000256" key="2">
    <source>
        <dbReference type="ARBA" id="ARBA00008280"/>
    </source>
</evidence>
<keyword evidence="7" id="KW-1015">Disulfide bond</keyword>
<dbReference type="OMA" id="QTSCFTN"/>
<dbReference type="InParanoid" id="A0A665SUJ8"/>
<evidence type="ECO:0000256" key="7">
    <source>
        <dbReference type="ARBA" id="ARBA00023157"/>
    </source>
</evidence>
<dbReference type="InterPro" id="IPR036116">
    <property type="entry name" value="FN3_sf"/>
</dbReference>
<gene>
    <name evidence="14" type="primary">il2rb</name>
</gene>
<evidence type="ECO:0000256" key="3">
    <source>
        <dbReference type="ARBA" id="ARBA00022692"/>
    </source>
</evidence>
<feature type="chain" id="PRO_5025475146" evidence="12">
    <location>
        <begin position="22"/>
        <end position="546"/>
    </location>
</feature>
<dbReference type="Pfam" id="PF18707">
    <property type="entry name" value="IL2RB_N1"/>
    <property type="match status" value="1"/>
</dbReference>
<evidence type="ECO:0000256" key="1">
    <source>
        <dbReference type="ARBA" id="ARBA00004479"/>
    </source>
</evidence>
<keyword evidence="5 11" id="KW-1133">Transmembrane helix</keyword>
<name>A0A665SUJ8_ECHNA</name>
<evidence type="ECO:0000313" key="15">
    <source>
        <dbReference type="Proteomes" id="UP000472264"/>
    </source>
</evidence>
<reference evidence="14" key="2">
    <citation type="submission" date="2025-08" db="UniProtKB">
        <authorList>
            <consortium name="Ensembl"/>
        </authorList>
    </citation>
    <scope>IDENTIFICATION</scope>
</reference>
<evidence type="ECO:0000256" key="5">
    <source>
        <dbReference type="ARBA" id="ARBA00022989"/>
    </source>
</evidence>
<feature type="compositionally biased region" description="Pro residues" evidence="10">
    <location>
        <begin position="478"/>
        <end position="488"/>
    </location>
</feature>
<dbReference type="GO" id="GO:0009897">
    <property type="term" value="C:external side of plasma membrane"/>
    <property type="evidence" value="ECO:0007669"/>
    <property type="project" value="TreeGrafter"/>
</dbReference>
<evidence type="ECO:0000256" key="6">
    <source>
        <dbReference type="ARBA" id="ARBA00023136"/>
    </source>
</evidence>
<feature type="signal peptide" evidence="12">
    <location>
        <begin position="1"/>
        <end position="21"/>
    </location>
</feature>
<dbReference type="Ensembl" id="ENSENLT00000000881.1">
    <property type="protein sequence ID" value="ENSENLP00000000755.1"/>
    <property type="gene ID" value="ENSENLG00000000537.1"/>
</dbReference>
<dbReference type="OrthoDB" id="9419853at2759"/>
<dbReference type="SUPFAM" id="SSF49265">
    <property type="entry name" value="Fibronectin type III"/>
    <property type="match status" value="1"/>
</dbReference>
<evidence type="ECO:0000256" key="8">
    <source>
        <dbReference type="ARBA" id="ARBA00023170"/>
    </source>
</evidence>
<evidence type="ECO:0000313" key="14">
    <source>
        <dbReference type="Ensembl" id="ENSENLP00000000755.1"/>
    </source>
</evidence>
<feature type="region of interest" description="Disordered" evidence="10">
    <location>
        <begin position="423"/>
        <end position="445"/>
    </location>
</feature>
<dbReference type="PANTHER" id="PTHR23037">
    <property type="entry name" value="CYTOKINE RECEPTOR"/>
    <property type="match status" value="1"/>
</dbReference>